<comment type="caution">
    <text evidence="2">The sequence shown here is derived from an EMBL/GenBank/DDBJ whole genome shotgun (WGS) entry which is preliminary data.</text>
</comment>
<feature type="region of interest" description="Disordered" evidence="1">
    <location>
        <begin position="93"/>
        <end position="124"/>
    </location>
</feature>
<organism evidence="2 3">
    <name type="scientific">Vespula vulgaris</name>
    <name type="common">Yellow jacket</name>
    <name type="synonym">Wasp</name>
    <dbReference type="NCBI Taxonomy" id="7454"/>
    <lineage>
        <taxon>Eukaryota</taxon>
        <taxon>Metazoa</taxon>
        <taxon>Ecdysozoa</taxon>
        <taxon>Arthropoda</taxon>
        <taxon>Hexapoda</taxon>
        <taxon>Insecta</taxon>
        <taxon>Pterygota</taxon>
        <taxon>Neoptera</taxon>
        <taxon>Endopterygota</taxon>
        <taxon>Hymenoptera</taxon>
        <taxon>Apocrita</taxon>
        <taxon>Aculeata</taxon>
        <taxon>Vespoidea</taxon>
        <taxon>Vespidae</taxon>
        <taxon>Vespinae</taxon>
        <taxon>Vespula</taxon>
    </lineage>
</organism>
<protein>
    <submittedName>
        <fullName evidence="2">Uncharacterized protein</fullName>
    </submittedName>
</protein>
<reference evidence="2" key="1">
    <citation type="journal article" date="2020" name="G3 (Bethesda)">
        <title>High-Quality Assemblies for Three Invasive Social Wasps from the &lt;i&gt;Vespula&lt;/i&gt; Genus.</title>
        <authorList>
            <person name="Harrop T.W.R."/>
            <person name="Guhlin J."/>
            <person name="McLaughlin G.M."/>
            <person name="Permina E."/>
            <person name="Stockwell P."/>
            <person name="Gilligan J."/>
            <person name="Le Lec M.F."/>
            <person name="Gruber M.A.M."/>
            <person name="Quinn O."/>
            <person name="Lovegrove M."/>
            <person name="Duncan E.J."/>
            <person name="Remnant E.J."/>
            <person name="Van Eeckhoven J."/>
            <person name="Graham B."/>
            <person name="Knapp R.A."/>
            <person name="Langford K.W."/>
            <person name="Kronenberg Z."/>
            <person name="Press M.O."/>
            <person name="Eacker S.M."/>
            <person name="Wilson-Rankin E.E."/>
            <person name="Purcell J."/>
            <person name="Lester P.J."/>
            <person name="Dearden P.K."/>
        </authorList>
    </citation>
    <scope>NUCLEOTIDE SEQUENCE</scope>
    <source>
        <strain evidence="2">Marl-1</strain>
    </source>
</reference>
<accession>A0A834KR48</accession>
<evidence type="ECO:0000313" key="3">
    <source>
        <dbReference type="Proteomes" id="UP000614350"/>
    </source>
</evidence>
<evidence type="ECO:0000256" key="1">
    <source>
        <dbReference type="SAM" id="MobiDB-lite"/>
    </source>
</evidence>
<evidence type="ECO:0000313" key="2">
    <source>
        <dbReference type="EMBL" id="KAF7412554.1"/>
    </source>
</evidence>
<keyword evidence="3" id="KW-1185">Reference proteome</keyword>
<dbReference type="Proteomes" id="UP000614350">
    <property type="component" value="Unassembled WGS sequence"/>
</dbReference>
<name>A0A834KR48_VESVU</name>
<sequence length="165" mass="18217">MEEPCVGGVDVTRLVYNEFETCARSFARQPTASNTAGAGALRLARRLSKVNTTYPIIVTREYLIRNGSFSSSPWQDRTRPYLVGIEHGIPDCSYKGGERGGGGGWREEKEEEEEEEGVERKEGRGCRSRWLVIAKAAEYESRARTALCPYSEGEAAGTLYIPCGA</sequence>
<proteinExistence type="predicted"/>
<gene>
    <name evidence="2" type="ORF">HZH66_001450</name>
</gene>
<dbReference type="EMBL" id="JACSEA010000001">
    <property type="protein sequence ID" value="KAF7412554.1"/>
    <property type="molecule type" value="Genomic_DNA"/>
</dbReference>
<dbReference type="AlphaFoldDB" id="A0A834KR48"/>